<feature type="transmembrane region" description="Helical" evidence="1">
    <location>
        <begin position="996"/>
        <end position="1025"/>
    </location>
</feature>
<name>A0A5K7YZ18_9BACT</name>
<feature type="transmembrane region" description="Helical" evidence="1">
    <location>
        <begin position="967"/>
        <end position="984"/>
    </location>
</feature>
<dbReference type="InterPro" id="IPR027463">
    <property type="entry name" value="AcrB_DN_DC_subdom"/>
</dbReference>
<dbReference type="Gene3D" id="3.30.70.1320">
    <property type="entry name" value="Multidrug efflux transporter AcrB pore domain like"/>
    <property type="match status" value="1"/>
</dbReference>
<dbReference type="Proteomes" id="UP000427769">
    <property type="component" value="Chromosome"/>
</dbReference>
<dbReference type="RefSeq" id="WP_170302098.1">
    <property type="nucleotide sequence ID" value="NZ_AP021875.1"/>
</dbReference>
<keyword evidence="1" id="KW-0472">Membrane</keyword>
<dbReference type="GO" id="GO:0042910">
    <property type="term" value="F:xenobiotic transmembrane transporter activity"/>
    <property type="evidence" value="ECO:0007669"/>
    <property type="project" value="TreeGrafter"/>
</dbReference>
<accession>A0A5K7YZ18</accession>
<dbReference type="SUPFAM" id="SSF82714">
    <property type="entry name" value="Multidrug efflux transporter AcrB TolC docking domain, DN and DC subdomains"/>
    <property type="match status" value="2"/>
</dbReference>
<dbReference type="Gene3D" id="3.30.70.1440">
    <property type="entry name" value="Multidrug efflux transporter AcrB pore domain"/>
    <property type="match status" value="1"/>
</dbReference>
<evidence type="ECO:0000256" key="1">
    <source>
        <dbReference type="SAM" id="Phobius"/>
    </source>
</evidence>
<sequence length="1040" mass="113919">MNWVDAYLKKPHAVIALVLLSVAFGVVGFNTLPLNLFPDSNYPRVSVLLSWPGAAAEDMADKVSRQVEKEMAALDQFRSIKSTVRDETAAVTVEFDYTKSLDAAVTDVNAALNRILPSLPSDLLPPRIYRVSDSTAPVQTLAVSPIPGSLMPLSKVRQICDNEIQEALLRVPGIADVEVFGGHLPEIRLTIKRDRLARYGLSPDQVAAAVYERNRNIPSGMLLSRSGEQVISIRGERALRNNLADIVLADGGRNGAVYVRDVAEVITTVEERRSFFRGNGRPAIGLNILRGEGKSVTGTLSSLEKTLPEIRAMFPDLMVAVADTQGEIIDTSVSNLISALRDSVILTVLVIFLIMARIRTTLLAAVSIPFTFFMTFAGMKLIGYELNIVTMTAIILAVGLLVDDAIVVIENIDRHAAPGDKSLFQASVDGTREIFLADFAGTATTLVVLIPIMFVGGYSQKILRPLAVVLSLALFSSYIVSVTVIPLLAPKLMKTGQSANRLERIIEKISKFWLLPMQRFFVHCFRLSRGKWGWLLPVLMLGLLLVSLRQMPIAGRDLMPPMDTGIVKVDFEVWPNSPISVTERVVAQMEKHILAVPGFVRMAVVGGAEPGVISFSADRTSQEGLITVHFQNRFEREASIWEIEADLRQSFSTIPGLKRVDVYDYGATPLSSIAAPVDVMISGPDPRLLDRLAGTVEQRLHTVRGLTTVSRSWDWSKKEIAIKLDEARLAHYGLSPNDVSAMLTTSTTGRVASRFSIAAQDGYNVRLRFEPDDMAALADLETLQVVGPKGAVPLEDIADIQPVFRQSRITRQNLLPVINVRGYRDKTAITHLQDQVATVLADIQLPAGYHITQEGEIRQMKESFSELGLAMGLAILFLYFSMVVTFASYLRPLIIMSAIPLAFIGVPWGMLLLERHFCMPAAMGFILLAGIVVNNSILLVDFIETARAKGKTLQVAMEQAISRRTRPILMTALSTVAGMLPVAAQSAVGLERLSPLAVVAIAGLLVSSFLTLAWVPTLFIGIVWLKEKLQQFRSTLQLGV</sequence>
<keyword evidence="1" id="KW-1133">Transmembrane helix</keyword>
<reference evidence="2 3" key="1">
    <citation type="submission" date="2019-11" db="EMBL/GenBank/DDBJ databases">
        <title>Comparative genomics of hydrocarbon-degrading Desulfosarcina strains.</title>
        <authorList>
            <person name="Watanabe M."/>
            <person name="Kojima H."/>
            <person name="Fukui M."/>
        </authorList>
    </citation>
    <scope>NUCLEOTIDE SEQUENCE [LARGE SCALE GENOMIC DNA]</scope>
    <source>
        <strain evidence="2 3">PP31</strain>
    </source>
</reference>
<gene>
    <name evidence="2" type="ORF">DSCW_05900</name>
</gene>
<dbReference type="GO" id="GO:0005886">
    <property type="term" value="C:plasma membrane"/>
    <property type="evidence" value="ECO:0007669"/>
    <property type="project" value="TreeGrafter"/>
</dbReference>
<dbReference type="Gene3D" id="3.30.2090.10">
    <property type="entry name" value="Multidrug efflux transporter AcrB TolC docking domain, DN and DC subdomains"/>
    <property type="match status" value="2"/>
</dbReference>
<evidence type="ECO:0000313" key="3">
    <source>
        <dbReference type="Proteomes" id="UP000427769"/>
    </source>
</evidence>
<keyword evidence="3" id="KW-1185">Reference proteome</keyword>
<feature type="transmembrane region" description="Helical" evidence="1">
    <location>
        <begin position="336"/>
        <end position="355"/>
    </location>
</feature>
<dbReference type="SUPFAM" id="SSF82866">
    <property type="entry name" value="Multidrug efflux transporter AcrB transmembrane domain"/>
    <property type="match status" value="2"/>
</dbReference>
<feature type="transmembrane region" description="Helical" evidence="1">
    <location>
        <begin position="867"/>
        <end position="887"/>
    </location>
</feature>
<dbReference type="Pfam" id="PF00873">
    <property type="entry name" value="ACR_tran"/>
    <property type="match status" value="1"/>
</dbReference>
<feature type="transmembrane region" description="Helical" evidence="1">
    <location>
        <begin position="433"/>
        <end position="454"/>
    </location>
</feature>
<dbReference type="SUPFAM" id="SSF82693">
    <property type="entry name" value="Multidrug efflux transporter AcrB pore domain, PN1, PN2, PC1 and PC2 subdomains"/>
    <property type="match status" value="3"/>
</dbReference>
<dbReference type="Gene3D" id="1.20.1640.10">
    <property type="entry name" value="Multidrug efflux transporter AcrB transmembrane domain"/>
    <property type="match status" value="2"/>
</dbReference>
<dbReference type="InterPro" id="IPR001036">
    <property type="entry name" value="Acrflvin-R"/>
</dbReference>
<organism evidence="2 3">
    <name type="scientific">Desulfosarcina widdelii</name>
    <dbReference type="NCBI Taxonomy" id="947919"/>
    <lineage>
        <taxon>Bacteria</taxon>
        <taxon>Pseudomonadati</taxon>
        <taxon>Thermodesulfobacteriota</taxon>
        <taxon>Desulfobacteria</taxon>
        <taxon>Desulfobacterales</taxon>
        <taxon>Desulfosarcinaceae</taxon>
        <taxon>Desulfosarcina</taxon>
    </lineage>
</organism>
<dbReference type="PANTHER" id="PTHR32063:SF0">
    <property type="entry name" value="SWARMING MOTILITY PROTEIN SWRC"/>
    <property type="match status" value="1"/>
</dbReference>
<protein>
    <submittedName>
        <fullName evidence="2">Multidrug ABC transporter</fullName>
    </submittedName>
</protein>
<feature type="transmembrane region" description="Helical" evidence="1">
    <location>
        <begin position="466"/>
        <end position="489"/>
    </location>
</feature>
<dbReference type="EMBL" id="AP021875">
    <property type="protein sequence ID" value="BBO73173.1"/>
    <property type="molecule type" value="Genomic_DNA"/>
</dbReference>
<keyword evidence="1" id="KW-0812">Transmembrane</keyword>
<dbReference type="Gene3D" id="3.30.70.1430">
    <property type="entry name" value="Multidrug efflux transporter AcrB pore domain"/>
    <property type="match status" value="2"/>
</dbReference>
<dbReference type="PRINTS" id="PR00702">
    <property type="entry name" value="ACRIFLAVINRP"/>
</dbReference>
<dbReference type="PANTHER" id="PTHR32063">
    <property type="match status" value="1"/>
</dbReference>
<dbReference type="AlphaFoldDB" id="A0A5K7YZ18"/>
<proteinExistence type="predicted"/>
<feature type="transmembrane region" description="Helical" evidence="1">
    <location>
        <begin position="893"/>
        <end position="913"/>
    </location>
</feature>
<evidence type="ECO:0000313" key="2">
    <source>
        <dbReference type="EMBL" id="BBO73173.1"/>
    </source>
</evidence>
<dbReference type="KEGG" id="dwd:DSCW_05900"/>
<feature type="transmembrane region" description="Helical" evidence="1">
    <location>
        <begin position="534"/>
        <end position="552"/>
    </location>
</feature>
<feature type="transmembrane region" description="Helical" evidence="1">
    <location>
        <begin position="388"/>
        <end position="412"/>
    </location>
</feature>